<dbReference type="InterPro" id="IPR036388">
    <property type="entry name" value="WH-like_DNA-bd_sf"/>
</dbReference>
<feature type="non-terminal residue" evidence="3">
    <location>
        <position position="329"/>
    </location>
</feature>
<dbReference type="eggNOG" id="COG5527">
    <property type="taxonomic scope" value="Bacteria"/>
</dbReference>
<dbReference type="EMBL" id="AXZF01000004">
    <property type="protein sequence ID" value="ERT69987.1"/>
    <property type="molecule type" value="Genomic_DNA"/>
</dbReference>
<gene>
    <name evidence="3" type="ORF">HMPREF0202_00099</name>
</gene>
<dbReference type="HOGENOM" id="CLU_059708_0_1_0"/>
<comment type="similarity">
    <text evidence="1">Belongs to the initiator RepB protein family.</text>
</comment>
<name>U7VE37_9FUSO</name>
<proteinExistence type="inferred from homology"/>
<dbReference type="GO" id="GO:0006270">
    <property type="term" value="P:DNA replication initiation"/>
    <property type="evidence" value="ECO:0007669"/>
    <property type="project" value="InterPro"/>
</dbReference>
<dbReference type="InterPro" id="IPR000525">
    <property type="entry name" value="Initiator_Rep_WH1"/>
</dbReference>
<evidence type="ECO:0000313" key="4">
    <source>
        <dbReference type="Proteomes" id="UP000017081"/>
    </source>
</evidence>
<organism evidence="3 4">
    <name type="scientific">Cetobacterium somerae ATCC BAA-474</name>
    <dbReference type="NCBI Taxonomy" id="1319815"/>
    <lineage>
        <taxon>Bacteria</taxon>
        <taxon>Fusobacteriati</taxon>
        <taxon>Fusobacteriota</taxon>
        <taxon>Fusobacteriia</taxon>
        <taxon>Fusobacteriales</taxon>
        <taxon>Fusobacteriaceae</taxon>
        <taxon>Cetobacterium</taxon>
    </lineage>
</organism>
<evidence type="ECO:0000313" key="3">
    <source>
        <dbReference type="EMBL" id="ERT69987.1"/>
    </source>
</evidence>
<dbReference type="GO" id="GO:0003887">
    <property type="term" value="F:DNA-directed DNA polymerase activity"/>
    <property type="evidence" value="ECO:0007669"/>
    <property type="project" value="InterPro"/>
</dbReference>
<dbReference type="Gene3D" id="1.10.10.10">
    <property type="entry name" value="Winged helix-like DNA-binding domain superfamily/Winged helix DNA-binding domain"/>
    <property type="match status" value="1"/>
</dbReference>
<evidence type="ECO:0000256" key="1">
    <source>
        <dbReference type="ARBA" id="ARBA00038283"/>
    </source>
</evidence>
<dbReference type="Pfam" id="PF01051">
    <property type="entry name" value="Rep3_N"/>
    <property type="match status" value="1"/>
</dbReference>
<dbReference type="STRING" id="1319815.HMPREF0202_00099"/>
<evidence type="ECO:0000259" key="2">
    <source>
        <dbReference type="Pfam" id="PF01051"/>
    </source>
</evidence>
<accession>U7VE37</accession>
<feature type="domain" description="Initiator Rep protein WH1" evidence="2">
    <location>
        <begin position="5"/>
        <end position="147"/>
    </location>
</feature>
<sequence length="329" mass="38361">MPKVVKYNNQMNEINFGGYSEKELNMFFSLVFLAKEKGLNKLTIPFSELKELADGDKNKDRFINNLINVNKKLIKLNHQIEINNVIHIFSLFNTFSIDKNENVLIVQVNEIFTYMLNDLVGSFTRFDLIEFVSLKSIYSKNTFKLLKQWESTRVAKYELDTFRNLLGVPKGYTSTNFNERVLKPIMDELPNFFQGLKIDKTKTGKKVTGLIFSWKSKKNEKSKKVDVIDIIEISDKLNKAIEKAKKNRFIENLLTSDNIDTLIQMFQENDLIKGLNWAYKEIKQDVSTLNYLVKTIKTGAEKTEKKIVVKKAEEKVEEQESIFDKTFEE</sequence>
<protein>
    <recommendedName>
        <fullName evidence="2">Initiator Rep protein WH1 domain-containing protein</fullName>
    </recommendedName>
</protein>
<dbReference type="Pfam" id="PF21205">
    <property type="entry name" value="Rep3_C"/>
    <property type="match status" value="1"/>
</dbReference>
<comment type="caution">
    <text evidence="3">The sequence shown here is derived from an EMBL/GenBank/DDBJ whole genome shotgun (WGS) entry which is preliminary data.</text>
</comment>
<dbReference type="AlphaFoldDB" id="U7VE37"/>
<dbReference type="InterPro" id="IPR036390">
    <property type="entry name" value="WH_DNA-bd_sf"/>
</dbReference>
<dbReference type="RefSeq" id="WP_023049649.1">
    <property type="nucleotide sequence ID" value="NZ_KI518176.1"/>
</dbReference>
<dbReference type="SUPFAM" id="SSF46785">
    <property type="entry name" value="Winged helix' DNA-binding domain"/>
    <property type="match status" value="1"/>
</dbReference>
<reference evidence="3 4" key="1">
    <citation type="submission" date="2013-08" db="EMBL/GenBank/DDBJ databases">
        <authorList>
            <person name="Weinstock G."/>
            <person name="Sodergren E."/>
            <person name="Wylie T."/>
            <person name="Fulton L."/>
            <person name="Fulton R."/>
            <person name="Fronick C."/>
            <person name="O'Laughlin M."/>
            <person name="Godfrey J."/>
            <person name="Miner T."/>
            <person name="Herter B."/>
            <person name="Appelbaum E."/>
            <person name="Cordes M."/>
            <person name="Lek S."/>
            <person name="Wollam A."/>
            <person name="Pepin K.H."/>
            <person name="Palsikar V.B."/>
            <person name="Mitreva M."/>
            <person name="Wilson R.K."/>
        </authorList>
    </citation>
    <scope>NUCLEOTIDE SEQUENCE [LARGE SCALE GENOMIC DNA]</scope>
    <source>
        <strain evidence="3 4">ATCC BAA-474</strain>
    </source>
</reference>
<dbReference type="Proteomes" id="UP000017081">
    <property type="component" value="Unassembled WGS sequence"/>
</dbReference>
<keyword evidence="4" id="KW-1185">Reference proteome</keyword>